<reference evidence="1" key="1">
    <citation type="submission" date="2022-05" db="EMBL/GenBank/DDBJ databases">
        <authorList>
            <person name="Park J.-S."/>
        </authorList>
    </citation>
    <scope>NUCLEOTIDE SEQUENCE</scope>
    <source>
        <strain evidence="1">2012CJ41-6</strain>
    </source>
</reference>
<organism evidence="1 2">
    <name type="scientific">Ruegeria spongiae</name>
    <dbReference type="NCBI Taxonomy" id="2942209"/>
    <lineage>
        <taxon>Bacteria</taxon>
        <taxon>Pseudomonadati</taxon>
        <taxon>Pseudomonadota</taxon>
        <taxon>Alphaproteobacteria</taxon>
        <taxon>Rhodobacterales</taxon>
        <taxon>Roseobacteraceae</taxon>
        <taxon>Ruegeria</taxon>
    </lineage>
</organism>
<protein>
    <submittedName>
        <fullName evidence="1">DUF2948 family protein</fullName>
    </submittedName>
</protein>
<comment type="caution">
    <text evidence="1">The sequence shown here is derived from an EMBL/GenBank/DDBJ whole genome shotgun (WGS) entry which is preliminary data.</text>
</comment>
<dbReference type="Pfam" id="PF11164">
    <property type="entry name" value="DUF2948"/>
    <property type="match status" value="1"/>
</dbReference>
<sequence length="158" mass="17567">MADASFKDGREAPLNLGAQDAEDLQVIASLSQDAVFPITEMSWRAKERRFAILLNRFRWEDRDAAERRKRAYERVQALLVFDDVLSVASQGVDRSEADMILSLLSITFEPGEDSAGEIVLTLAGDGAIRLRVEAIEATLKDVTRPYIAPSKHAPTHPE</sequence>
<accession>A0ABT0Q7Z6</accession>
<evidence type="ECO:0000313" key="1">
    <source>
        <dbReference type="EMBL" id="MCL6285991.1"/>
    </source>
</evidence>
<dbReference type="InterPro" id="IPR021335">
    <property type="entry name" value="DUF2948"/>
</dbReference>
<proteinExistence type="predicted"/>
<dbReference type="RefSeq" id="WP_249713312.1">
    <property type="nucleotide sequence ID" value="NZ_JAMFMB010000047.1"/>
</dbReference>
<dbReference type="Proteomes" id="UP001203880">
    <property type="component" value="Unassembled WGS sequence"/>
</dbReference>
<name>A0ABT0Q7Z6_9RHOB</name>
<gene>
    <name evidence="1" type="ORF">M3P21_20965</name>
</gene>
<dbReference type="EMBL" id="JAMFMB010000047">
    <property type="protein sequence ID" value="MCL6285991.1"/>
    <property type="molecule type" value="Genomic_DNA"/>
</dbReference>
<evidence type="ECO:0000313" key="2">
    <source>
        <dbReference type="Proteomes" id="UP001203880"/>
    </source>
</evidence>
<keyword evidence="2" id="KW-1185">Reference proteome</keyword>